<name>A0A3E0UNR2_9GAMM</name>
<proteinExistence type="inferred from homology"/>
<organism evidence="6 7">
    <name type="scientific">Thalassotalea euphylliae</name>
    <dbReference type="NCBI Taxonomy" id="1655234"/>
    <lineage>
        <taxon>Bacteria</taxon>
        <taxon>Pseudomonadati</taxon>
        <taxon>Pseudomonadota</taxon>
        <taxon>Gammaproteobacteria</taxon>
        <taxon>Alteromonadales</taxon>
        <taxon>Colwelliaceae</taxon>
        <taxon>Thalassotalea</taxon>
    </lineage>
</organism>
<accession>A0A3E0UNR2</accession>
<dbReference type="Pfam" id="PF00126">
    <property type="entry name" value="HTH_1"/>
    <property type="match status" value="1"/>
</dbReference>
<keyword evidence="2" id="KW-0805">Transcription regulation</keyword>
<dbReference type="GO" id="GO:0003700">
    <property type="term" value="F:DNA-binding transcription factor activity"/>
    <property type="evidence" value="ECO:0007669"/>
    <property type="project" value="InterPro"/>
</dbReference>
<sequence>MAIFAEVVKCGSFREAAKKLSLSPSVVSYHISQLEQKTGSALLYRSTRKLTLSNEGEAFYQQVQKMLEAANKGIDLLSEKQKEPSGSVKVSLPTALSKSPISEAIAQFALKYPKVTLELNYSDTNSDIIDERTDLTIRVGKVADNDFKSTSLGSLERVLVCAPTFYRQHIPAQNPDDLNTWAWLKLSQLPKKRLFLKGNSREEVVFTSQITLNSVEAIYQFCLYGNGLAVLAKSQVESDINNGKLINVLPEWQVQPLPLYALWPKNINKNSATKKLIEALKDTANNSTLERFT</sequence>
<keyword evidence="4" id="KW-0804">Transcription</keyword>
<evidence type="ECO:0000256" key="1">
    <source>
        <dbReference type="ARBA" id="ARBA00009437"/>
    </source>
</evidence>
<dbReference type="GO" id="GO:0006351">
    <property type="term" value="P:DNA-templated transcription"/>
    <property type="evidence" value="ECO:0007669"/>
    <property type="project" value="TreeGrafter"/>
</dbReference>
<comment type="similarity">
    <text evidence="1">Belongs to the LysR transcriptional regulatory family.</text>
</comment>
<dbReference type="InterPro" id="IPR058163">
    <property type="entry name" value="LysR-type_TF_proteobact-type"/>
</dbReference>
<protein>
    <submittedName>
        <fullName evidence="6">LysR family transcriptional regulator</fullName>
    </submittedName>
</protein>
<feature type="domain" description="HTH lysR-type" evidence="5">
    <location>
        <begin position="1"/>
        <end position="53"/>
    </location>
</feature>
<dbReference type="PROSITE" id="PS50931">
    <property type="entry name" value="HTH_LYSR"/>
    <property type="match status" value="1"/>
</dbReference>
<dbReference type="PANTHER" id="PTHR30537:SF30">
    <property type="entry name" value="TRANSCRIPTIONAL REGULATOR-RELATED"/>
    <property type="match status" value="1"/>
</dbReference>
<dbReference type="EMBL" id="QUOV01000001">
    <property type="protein sequence ID" value="REL37302.1"/>
    <property type="molecule type" value="Genomic_DNA"/>
</dbReference>
<dbReference type="CDD" id="cd08422">
    <property type="entry name" value="PBP2_CrgA_like"/>
    <property type="match status" value="1"/>
</dbReference>
<dbReference type="SUPFAM" id="SSF46785">
    <property type="entry name" value="Winged helix' DNA-binding domain"/>
    <property type="match status" value="1"/>
</dbReference>
<dbReference type="Pfam" id="PF03466">
    <property type="entry name" value="LysR_substrate"/>
    <property type="match status" value="1"/>
</dbReference>
<dbReference type="Gene3D" id="1.10.10.10">
    <property type="entry name" value="Winged helix-like DNA-binding domain superfamily/Winged helix DNA-binding domain"/>
    <property type="match status" value="1"/>
</dbReference>
<dbReference type="InterPro" id="IPR036390">
    <property type="entry name" value="WH_DNA-bd_sf"/>
</dbReference>
<dbReference type="SUPFAM" id="SSF53850">
    <property type="entry name" value="Periplasmic binding protein-like II"/>
    <property type="match status" value="1"/>
</dbReference>
<dbReference type="PANTHER" id="PTHR30537">
    <property type="entry name" value="HTH-TYPE TRANSCRIPTIONAL REGULATOR"/>
    <property type="match status" value="1"/>
</dbReference>
<dbReference type="GO" id="GO:0043565">
    <property type="term" value="F:sequence-specific DNA binding"/>
    <property type="evidence" value="ECO:0007669"/>
    <property type="project" value="TreeGrafter"/>
</dbReference>
<dbReference type="InterPro" id="IPR005119">
    <property type="entry name" value="LysR_subst-bd"/>
</dbReference>
<evidence type="ECO:0000256" key="3">
    <source>
        <dbReference type="ARBA" id="ARBA00023125"/>
    </source>
</evidence>
<evidence type="ECO:0000259" key="5">
    <source>
        <dbReference type="PROSITE" id="PS50931"/>
    </source>
</evidence>
<evidence type="ECO:0000256" key="4">
    <source>
        <dbReference type="ARBA" id="ARBA00023163"/>
    </source>
</evidence>
<gene>
    <name evidence="6" type="ORF">DXX92_04530</name>
</gene>
<reference evidence="6 7" key="1">
    <citation type="submission" date="2018-08" db="EMBL/GenBank/DDBJ databases">
        <title>Thalassotalea euphylliae genome.</title>
        <authorList>
            <person name="Summers S."/>
            <person name="Rice S.A."/>
            <person name="Freckelton M.L."/>
            <person name="Nedved B.T."/>
            <person name="Hadfield M.G."/>
        </authorList>
    </citation>
    <scope>NUCLEOTIDE SEQUENCE [LARGE SCALE GENOMIC DNA]</scope>
    <source>
        <strain evidence="6 7">H2</strain>
    </source>
</reference>
<dbReference type="AlphaFoldDB" id="A0A3E0UNR2"/>
<dbReference type="FunFam" id="1.10.10.10:FF:000001">
    <property type="entry name" value="LysR family transcriptional regulator"/>
    <property type="match status" value="1"/>
</dbReference>
<evidence type="ECO:0000256" key="2">
    <source>
        <dbReference type="ARBA" id="ARBA00023015"/>
    </source>
</evidence>
<evidence type="ECO:0000313" key="6">
    <source>
        <dbReference type="EMBL" id="REL37302.1"/>
    </source>
</evidence>
<keyword evidence="3" id="KW-0238">DNA-binding</keyword>
<dbReference type="OrthoDB" id="9786526at2"/>
<dbReference type="Gene3D" id="3.40.190.290">
    <property type="match status" value="1"/>
</dbReference>
<dbReference type="InterPro" id="IPR000847">
    <property type="entry name" value="LysR_HTH_N"/>
</dbReference>
<dbReference type="RefSeq" id="WP_116002297.1">
    <property type="nucleotide sequence ID" value="NZ_QUOV01000001.1"/>
</dbReference>
<dbReference type="Proteomes" id="UP000256999">
    <property type="component" value="Unassembled WGS sequence"/>
</dbReference>
<comment type="caution">
    <text evidence="6">The sequence shown here is derived from an EMBL/GenBank/DDBJ whole genome shotgun (WGS) entry which is preliminary data.</text>
</comment>
<dbReference type="InterPro" id="IPR036388">
    <property type="entry name" value="WH-like_DNA-bd_sf"/>
</dbReference>
<evidence type="ECO:0000313" key="7">
    <source>
        <dbReference type="Proteomes" id="UP000256999"/>
    </source>
</evidence>